<dbReference type="RefSeq" id="XP_023167385.2">
    <property type="nucleotide sequence ID" value="XM_023311617.2"/>
</dbReference>
<dbReference type="AlphaFoldDB" id="A0A6J1LU56"/>
<evidence type="ECO:0000313" key="3">
    <source>
        <dbReference type="RefSeq" id="XP_023167385.2"/>
    </source>
</evidence>
<organism evidence="2 3">
    <name type="scientific">Drosophila hydei</name>
    <name type="common">Fruit fly</name>
    <dbReference type="NCBI Taxonomy" id="7224"/>
    <lineage>
        <taxon>Eukaryota</taxon>
        <taxon>Metazoa</taxon>
        <taxon>Ecdysozoa</taxon>
        <taxon>Arthropoda</taxon>
        <taxon>Hexapoda</taxon>
        <taxon>Insecta</taxon>
        <taxon>Pterygota</taxon>
        <taxon>Neoptera</taxon>
        <taxon>Endopterygota</taxon>
        <taxon>Diptera</taxon>
        <taxon>Brachycera</taxon>
        <taxon>Muscomorpha</taxon>
        <taxon>Ephydroidea</taxon>
        <taxon>Drosophilidae</taxon>
        <taxon>Drosophila</taxon>
    </lineage>
</organism>
<protein>
    <submittedName>
        <fullName evidence="3">Uncharacterized protein LOC111597083</fullName>
    </submittedName>
</protein>
<feature type="transmembrane region" description="Helical" evidence="1">
    <location>
        <begin position="363"/>
        <end position="381"/>
    </location>
</feature>
<dbReference type="Proteomes" id="UP000504633">
    <property type="component" value="Unplaced"/>
</dbReference>
<feature type="transmembrane region" description="Helical" evidence="1">
    <location>
        <begin position="157"/>
        <end position="190"/>
    </location>
</feature>
<keyword evidence="1" id="KW-0472">Membrane</keyword>
<keyword evidence="2" id="KW-1185">Reference proteome</keyword>
<dbReference type="OMA" id="SRMIGLW"/>
<dbReference type="OrthoDB" id="7883179at2759"/>
<keyword evidence="1" id="KW-1133">Transmembrane helix</keyword>
<evidence type="ECO:0000313" key="2">
    <source>
        <dbReference type="Proteomes" id="UP000504633"/>
    </source>
</evidence>
<dbReference type="KEGG" id="dhe:111597083"/>
<gene>
    <name evidence="3" type="primary">LOC111597083</name>
</gene>
<keyword evidence="1" id="KW-0812">Transmembrane</keyword>
<feature type="transmembrane region" description="Helical" evidence="1">
    <location>
        <begin position="125"/>
        <end position="145"/>
    </location>
</feature>
<dbReference type="GeneID" id="111597083"/>
<feature type="transmembrane region" description="Helical" evidence="1">
    <location>
        <begin position="13"/>
        <end position="33"/>
    </location>
</feature>
<sequence>MAFLRSFRISNRYIRFSALVLLRFYLAQFYFLGLLRLRYKRMGNAVHLTPYSVTISRLLALPFAYFLSLAALSPYASLLYMQPYLFLCYFLWQPRRVHEQRVRVINGFLRLAPALYRLSRRQLQVSWLLVVQLALKLLTMKIYLWLYSSHTDGLQKFVFLVSFVLPGSLSVWCLDMAAHLINICLYLLLASFEQLNAELRQQLEQLHMKTLHADYGAVKRLQRRLRYIQRLYVAYARLTQQLLDTLAPQLLQIVVYNLTMIFALSFAHWRRLLDILMLANGLRLLFQTLDALLVATSSPQDTTWTHLAQLLQLNQALALHGWLHRHTAGYTAVHMDSSGQSMRRVLLQPRLQILGLFTPNRRFFFRLLFCYCSYLYVSYMWHKRLPVSRGDILNFLIL</sequence>
<evidence type="ECO:0000256" key="1">
    <source>
        <dbReference type="SAM" id="Phobius"/>
    </source>
</evidence>
<proteinExistence type="predicted"/>
<name>A0A6J1LU56_DROHY</name>
<dbReference type="CTD" id="37509"/>
<reference evidence="3" key="1">
    <citation type="submission" date="2025-08" db="UniProtKB">
        <authorList>
            <consortium name="RefSeq"/>
        </authorList>
    </citation>
    <scope>IDENTIFICATION</scope>
    <source>
        <strain evidence="3">15085-1641.00</strain>
        <tissue evidence="3">Whole body</tissue>
    </source>
</reference>
<accession>A0A6J1LU56</accession>